<reference evidence="10" key="1">
    <citation type="submission" date="2010-10" db="EMBL/GenBank/DDBJ databases">
        <title>Phanerochaete chrysosporium cytochrome P450.</title>
        <authorList>
            <person name="Hirosue S."/>
            <person name="Hiratsuka N."/>
            <person name="Ichinose H."/>
            <person name="Wariishi H."/>
        </authorList>
    </citation>
    <scope>NUCLEOTIDE SEQUENCE</scope>
    <source>
        <strain evidence="10">ATCC 34541</strain>
    </source>
</reference>
<organism evidence="10">
    <name type="scientific">Phanerodontia chrysosporium</name>
    <name type="common">White-rot fungus</name>
    <name type="synonym">Sporotrichum pruinosum</name>
    <dbReference type="NCBI Taxonomy" id="2822231"/>
    <lineage>
        <taxon>Eukaryota</taxon>
        <taxon>Fungi</taxon>
        <taxon>Dikarya</taxon>
        <taxon>Basidiomycota</taxon>
        <taxon>Agaricomycotina</taxon>
        <taxon>Agaricomycetes</taxon>
        <taxon>Polyporales</taxon>
        <taxon>Phanerochaetaceae</taxon>
        <taxon>Phanerodontia</taxon>
    </lineage>
</organism>
<dbReference type="PRINTS" id="PR00463">
    <property type="entry name" value="EP450I"/>
</dbReference>
<dbReference type="Gene3D" id="1.10.630.10">
    <property type="entry name" value="Cytochrome P450"/>
    <property type="match status" value="1"/>
</dbReference>
<evidence type="ECO:0000256" key="8">
    <source>
        <dbReference type="ARBA" id="ARBA00023033"/>
    </source>
</evidence>
<evidence type="ECO:0000256" key="1">
    <source>
        <dbReference type="ARBA" id="ARBA00001971"/>
    </source>
</evidence>
<keyword evidence="7 9" id="KW-0408">Iron</keyword>
<dbReference type="EMBL" id="AB597821">
    <property type="protein sequence ID" value="BAL05108.1"/>
    <property type="molecule type" value="mRNA"/>
</dbReference>
<dbReference type="Pfam" id="PF00067">
    <property type="entry name" value="p450"/>
    <property type="match status" value="1"/>
</dbReference>
<accession>G5EJP6</accession>
<evidence type="ECO:0000256" key="3">
    <source>
        <dbReference type="ARBA" id="ARBA00010617"/>
    </source>
</evidence>
<comment type="similarity">
    <text evidence="3">Belongs to the cytochrome P450 family.</text>
</comment>
<dbReference type="PANTHER" id="PTHR24305">
    <property type="entry name" value="CYTOCHROME P450"/>
    <property type="match status" value="1"/>
</dbReference>
<evidence type="ECO:0000256" key="2">
    <source>
        <dbReference type="ARBA" id="ARBA00005179"/>
    </source>
</evidence>
<name>G5EJP6_PHACH</name>
<evidence type="ECO:0000256" key="9">
    <source>
        <dbReference type="PIRSR" id="PIRSR602401-1"/>
    </source>
</evidence>
<dbReference type="PANTHER" id="PTHR24305:SF166">
    <property type="entry name" value="CYTOCHROME P450 12A4, MITOCHONDRIAL-RELATED"/>
    <property type="match status" value="1"/>
</dbReference>
<keyword evidence="6" id="KW-0560">Oxidoreductase</keyword>
<dbReference type="GO" id="GO:0005506">
    <property type="term" value="F:iron ion binding"/>
    <property type="evidence" value="ECO:0007669"/>
    <property type="project" value="InterPro"/>
</dbReference>
<dbReference type="GO" id="GO:0004497">
    <property type="term" value="F:monooxygenase activity"/>
    <property type="evidence" value="ECO:0007669"/>
    <property type="project" value="UniProtKB-KW"/>
</dbReference>
<dbReference type="AlphaFoldDB" id="G5EJP6"/>
<gene>
    <name evidence="10" type="primary">PcCYP_20g</name>
</gene>
<evidence type="ECO:0000256" key="6">
    <source>
        <dbReference type="ARBA" id="ARBA00023002"/>
    </source>
</evidence>
<dbReference type="SUPFAM" id="SSF48264">
    <property type="entry name" value="Cytochrome P450"/>
    <property type="match status" value="1"/>
</dbReference>
<evidence type="ECO:0000313" key="10">
    <source>
        <dbReference type="EMBL" id="BAL05108.1"/>
    </source>
</evidence>
<dbReference type="VEuPathDB" id="FungiDB:AGR57_2425"/>
<dbReference type="InterPro" id="IPR036396">
    <property type="entry name" value="Cyt_P450_sf"/>
</dbReference>
<dbReference type="InterPro" id="IPR050121">
    <property type="entry name" value="Cytochrome_P450_monoxygenase"/>
</dbReference>
<comment type="cofactor">
    <cofactor evidence="1 9">
        <name>heme</name>
        <dbReference type="ChEBI" id="CHEBI:30413"/>
    </cofactor>
</comment>
<feature type="binding site" description="axial binding residue" evidence="9">
    <location>
        <position position="489"/>
    </location>
    <ligand>
        <name>heme</name>
        <dbReference type="ChEBI" id="CHEBI:30413"/>
    </ligand>
    <ligandPart>
        <name>Fe</name>
        <dbReference type="ChEBI" id="CHEBI:18248"/>
    </ligandPart>
</feature>
<comment type="pathway">
    <text evidence="2">Secondary metabolite biosynthesis.</text>
</comment>
<protein>
    <submittedName>
        <fullName evidence="10">Cytochrome P450</fullName>
    </submittedName>
</protein>
<evidence type="ECO:0000256" key="7">
    <source>
        <dbReference type="ARBA" id="ARBA00023004"/>
    </source>
</evidence>
<evidence type="ECO:0000256" key="4">
    <source>
        <dbReference type="ARBA" id="ARBA00022617"/>
    </source>
</evidence>
<dbReference type="GO" id="GO:0016705">
    <property type="term" value="F:oxidoreductase activity, acting on paired donors, with incorporation or reduction of molecular oxygen"/>
    <property type="evidence" value="ECO:0007669"/>
    <property type="project" value="InterPro"/>
</dbReference>
<keyword evidence="4 9" id="KW-0349">Heme</keyword>
<dbReference type="InterPro" id="IPR002401">
    <property type="entry name" value="Cyt_P450_E_grp-I"/>
</dbReference>
<dbReference type="GO" id="GO:0020037">
    <property type="term" value="F:heme binding"/>
    <property type="evidence" value="ECO:0007669"/>
    <property type="project" value="InterPro"/>
</dbReference>
<proteinExistence type="evidence at transcript level"/>
<dbReference type="InterPro" id="IPR001128">
    <property type="entry name" value="Cyt_P450"/>
</dbReference>
<evidence type="ECO:0000256" key="5">
    <source>
        <dbReference type="ARBA" id="ARBA00022723"/>
    </source>
</evidence>
<keyword evidence="5 9" id="KW-0479">Metal-binding</keyword>
<sequence>MSDLITAHVLLPSLAACIYFYHCEPRGHQVALAALGTFCLLVVQDYACTGQVILAIVHALVIQAKQIVLIILATVSYRLSPLHPLARYPGPVLDKSTSLRLAYLAFIGQRAQYVTELHERYGRIVRIGPNKLSINSLDVVHPIYGSSQAYDKSESYRPGLSAEGSIFFARKKAEHARIKRIWSGGFTSAAIRQWEGTIKTRVAELIECVARRRDSRGAVNLSECIQHWSFDFTGEWVLGQGTHHVELMRDGDPEGVVESGHKAIVMFETFGEVPALFDILSVLPTGRAYQLVEKRAATHLRERIKVHPHDGWDMRSFFLAQRDGHNYPPMNEVDLNANTVVAFEAGGDTTAGFIIITMFHLLRYRQAYDKLKEELDGAFPTGSVSVEEYSHLAELPYLSAVINEGLRLGAAFPSFPRVVPKGGAMLAGEFVPEGTMVGVPIYTQHYSPDNFWPEPREFRPERWFKDGLGPGTITRQAAFMPFQSGPFGCPGKALGLRLMSVVISTLVLSYDLSFPPDFDPEAFLDGWINTRTNIFRISLRVEAKRRPW</sequence>
<keyword evidence="8" id="KW-0503">Monooxygenase</keyword>